<evidence type="ECO:0000313" key="1">
    <source>
        <dbReference type="EMBL" id="MCQ8239236.1"/>
    </source>
</evidence>
<sequence length="237" mass="25431">MRASSVAGVLYAEDFDEPDADLVQRNRLTSRGASPAEIAPPPAPVVAIEPTFSLSELQMAAERGREEGRVLQRQEAEAAQDRRRIALLEQLNEAVQASRDGARRLVEARAAAATDAVLTMLAAALPAACAHHGLAENRAVLEAILPGLRGEPEIVVRVHPSSAEEMRALLDDLAEELETGTLSVSPSPRLLPGDLRVSWRQGQAVRDTAAICRAVHEALTLLPPPIPADPEDDHHES</sequence>
<dbReference type="Proteomes" id="UP001524547">
    <property type="component" value="Unassembled WGS sequence"/>
</dbReference>
<reference evidence="1 2" key="1">
    <citation type="submission" date="2022-06" db="EMBL/GenBank/DDBJ databases">
        <title>Rhizosaccharibacter gen. nov. sp. nov. KSS12, endophytic bacteria isolated from sugarcane.</title>
        <authorList>
            <person name="Pitiwittayakul N."/>
        </authorList>
    </citation>
    <scope>NUCLEOTIDE SEQUENCE [LARGE SCALE GENOMIC DNA]</scope>
    <source>
        <strain evidence="1 2">KSS12</strain>
    </source>
</reference>
<dbReference type="RefSeq" id="WP_422917986.1">
    <property type="nucleotide sequence ID" value="NZ_JAMZEJ010000001.1"/>
</dbReference>
<organism evidence="1 2">
    <name type="scientific">Rhizosaccharibacter radicis</name>
    <dbReference type="NCBI Taxonomy" id="2782605"/>
    <lineage>
        <taxon>Bacteria</taxon>
        <taxon>Pseudomonadati</taxon>
        <taxon>Pseudomonadota</taxon>
        <taxon>Alphaproteobacteria</taxon>
        <taxon>Acetobacterales</taxon>
        <taxon>Acetobacteraceae</taxon>
        <taxon>Rhizosaccharibacter</taxon>
    </lineage>
</organism>
<proteinExistence type="predicted"/>
<dbReference type="EMBL" id="JAMZEJ010000001">
    <property type="protein sequence ID" value="MCQ8239236.1"/>
    <property type="molecule type" value="Genomic_DNA"/>
</dbReference>
<accession>A0ABT1VSA3</accession>
<evidence type="ECO:0000313" key="2">
    <source>
        <dbReference type="Proteomes" id="UP001524547"/>
    </source>
</evidence>
<protein>
    <recommendedName>
        <fullName evidence="3">Flagellar assembly protein FliH/Type III secretion system HrpE domain-containing protein</fullName>
    </recommendedName>
</protein>
<evidence type="ECO:0008006" key="3">
    <source>
        <dbReference type="Google" id="ProtNLM"/>
    </source>
</evidence>
<gene>
    <name evidence="1" type="ORF">NFI88_00075</name>
</gene>
<comment type="caution">
    <text evidence="1">The sequence shown here is derived from an EMBL/GenBank/DDBJ whole genome shotgun (WGS) entry which is preliminary data.</text>
</comment>
<keyword evidence="2" id="KW-1185">Reference proteome</keyword>
<name>A0ABT1VSA3_9PROT</name>